<keyword evidence="5" id="KW-1185">Reference proteome</keyword>
<dbReference type="InterPro" id="IPR010862">
    <property type="entry name" value="DUF1493"/>
</dbReference>
<dbReference type="OrthoDB" id="9006902at2"/>
<evidence type="ECO:0000313" key="3">
    <source>
        <dbReference type="EMBL" id="WFN22148.1"/>
    </source>
</evidence>
<dbReference type="Proteomes" id="UP001220209">
    <property type="component" value="Chromosome 3"/>
</dbReference>
<dbReference type="Proteomes" id="UP000664048">
    <property type="component" value="Unassembled WGS sequence"/>
</dbReference>
<dbReference type="Pfam" id="PF07377">
    <property type="entry name" value="DUF1493"/>
    <property type="match status" value="1"/>
</dbReference>
<evidence type="ECO:0000313" key="6">
    <source>
        <dbReference type="Proteomes" id="UP001220209"/>
    </source>
</evidence>
<dbReference type="EMBL" id="JAENIB010000005">
    <property type="protein sequence ID" value="MBK1931321.1"/>
    <property type="molecule type" value="Genomic_DNA"/>
</dbReference>
<dbReference type="RefSeq" id="WP_039342404.1">
    <property type="nucleotide sequence ID" value="NZ_AP018359.1"/>
</dbReference>
<evidence type="ECO:0000313" key="1">
    <source>
        <dbReference type="EMBL" id="MBK1931321.1"/>
    </source>
</evidence>
<reference evidence="3 6" key="3">
    <citation type="submission" date="2021-12" db="EMBL/GenBank/DDBJ databases">
        <title>Genomic and phenotypic characterization of three Burkholderia contaminans isolates recovered from different sources.</title>
        <authorList>
            <person name="Lopez De Volder A."/>
            <person name="Fan Y."/>
            <person name="Nunvar J."/>
            <person name="Herrera T."/>
            <person name="Timp W."/>
            <person name="Degrossi J."/>
        </authorList>
    </citation>
    <scope>NUCLEOTIDE SEQUENCE [LARGE SCALE GENOMIC DNA]</scope>
    <source>
        <strain evidence="3 6">LMG 23361</strain>
    </source>
</reference>
<dbReference type="EMBL" id="CP090642">
    <property type="protein sequence ID" value="WFN22148.1"/>
    <property type="molecule type" value="Genomic_DNA"/>
</dbReference>
<proteinExistence type="predicted"/>
<accession>A0A1E3FW93</accession>
<gene>
    <name evidence="2" type="ORF">J4M89_17180</name>
    <name evidence="1" type="ORF">JIN94_15640</name>
    <name evidence="3" type="ORF">LXE91_36235</name>
</gene>
<evidence type="ECO:0000313" key="4">
    <source>
        <dbReference type="Proteomes" id="UP000611459"/>
    </source>
</evidence>
<dbReference type="GeneID" id="93194791"/>
<protein>
    <submittedName>
        <fullName evidence="1">DUF1493 family protein</fullName>
    </submittedName>
</protein>
<accession>A0A1C8ZLP2</accession>
<sequence length="116" mass="13446">MGDRHNWEALEAFVRKEAAIPDKRRITEQTSLSDDLGQTGDDADIFMERFFARFDVDRGDYDFGRYFLMEGEGLLYHALRKYLLGKPHTFRRHALTVGMLNKAISLGTWDSEAIEN</sequence>
<name>A0A1C8ZLP2_9BURK</name>
<dbReference type="AlphaFoldDB" id="A0A1C8ZLP2"/>
<evidence type="ECO:0000313" key="2">
    <source>
        <dbReference type="EMBL" id="MBO1831109.1"/>
    </source>
</evidence>
<reference evidence="1" key="1">
    <citation type="submission" date="2021-01" db="EMBL/GenBank/DDBJ databases">
        <title>Outbreak of Burkholderia contaminns endophthalmitis traced to a clinical ventilation system.</title>
        <authorList>
            <person name="Lipuma J."/>
            <person name="Spilker T."/>
            <person name="Kratholm J."/>
        </authorList>
    </citation>
    <scope>NUCLEOTIDE SEQUENCE</scope>
    <source>
        <strain evidence="1">HI4954</strain>
    </source>
</reference>
<dbReference type="Proteomes" id="UP000611459">
    <property type="component" value="Unassembled WGS sequence"/>
</dbReference>
<dbReference type="EMBL" id="JAGEMX010000005">
    <property type="protein sequence ID" value="MBO1831109.1"/>
    <property type="molecule type" value="Genomic_DNA"/>
</dbReference>
<organism evidence="1 4">
    <name type="scientific">Burkholderia contaminans</name>
    <dbReference type="NCBI Taxonomy" id="488447"/>
    <lineage>
        <taxon>Bacteria</taxon>
        <taxon>Pseudomonadati</taxon>
        <taxon>Pseudomonadota</taxon>
        <taxon>Betaproteobacteria</taxon>
        <taxon>Burkholderiales</taxon>
        <taxon>Burkholderiaceae</taxon>
        <taxon>Burkholderia</taxon>
        <taxon>Burkholderia cepacia complex</taxon>
    </lineage>
</organism>
<evidence type="ECO:0000313" key="5">
    <source>
        <dbReference type="Proteomes" id="UP000664048"/>
    </source>
</evidence>
<reference evidence="2 5" key="2">
    <citation type="submission" date="2021-03" db="EMBL/GenBank/DDBJ databases">
        <title>Clinical course, treatment and visual outcome of an outbreak of Burkholderia contaminans endophthalmitis following cataract surgery.</title>
        <authorList>
            <person name="Lind C."/>
            <person name="Olsen K."/>
            <person name="Angelsen N.K."/>
            <person name="Krefting E.A."/>
            <person name="Fossen K."/>
            <person name="Gravningen K."/>
            <person name="Depoorter E."/>
            <person name="Vandamme P."/>
            <person name="Bertelsen G."/>
        </authorList>
    </citation>
    <scope>NUCLEOTIDE SEQUENCE [LARGE SCALE GENOMIC DNA]</scope>
    <source>
        <strain evidence="2 5">51242556</strain>
    </source>
</reference>